<dbReference type="InterPro" id="IPR014710">
    <property type="entry name" value="RmlC-like_jellyroll"/>
</dbReference>
<evidence type="ECO:0000256" key="6">
    <source>
        <dbReference type="PIRSR" id="PIRSR600888-3"/>
    </source>
</evidence>
<comment type="function">
    <text evidence="2 7">Catalyzes the epimerization of the C3' and C5'positions of dTDP-6-deoxy-D-xylo-4-hexulose, forming dTDP-6-deoxy-L-lyxo-4-hexulose.</text>
</comment>
<dbReference type="GO" id="GO:0005829">
    <property type="term" value="C:cytosol"/>
    <property type="evidence" value="ECO:0007669"/>
    <property type="project" value="TreeGrafter"/>
</dbReference>
<comment type="subunit">
    <text evidence="7">Homodimer.</text>
</comment>
<sequence length="184" mass="20633">MLLTATKIPGVLIFEPKIFKDERGYFYESFNHAKFEEAVGHKVTFVQDNQSKSQKGVVRGLHFQAAPSAQGKLVRCVAGEVYDVAVDIREGSLTFGQWVGVHLSAENCKQLWIPEGFAHGFATLSDSAIFLYKTTNYYNPKAERTILWNDPALAIDWHVEQPISSDKDKIAPLLQQLLENNGGY</sequence>
<protein>
    <recommendedName>
        <fullName evidence="4 7">dTDP-4-dehydrorhamnose 3,5-epimerase</fullName>
        <ecNumber evidence="3 7">5.1.3.13</ecNumber>
    </recommendedName>
    <alternativeName>
        <fullName evidence="7">Thymidine diphospho-4-keto-rhamnose 3,5-epimerase</fullName>
    </alternativeName>
</protein>
<dbReference type="GO" id="GO:0008830">
    <property type="term" value="F:dTDP-4-dehydrorhamnose 3,5-epimerase activity"/>
    <property type="evidence" value="ECO:0007669"/>
    <property type="project" value="UniProtKB-UniRule"/>
</dbReference>
<dbReference type="RefSeq" id="WP_115825272.1">
    <property type="nucleotide sequence ID" value="NZ_QTUB01000001.1"/>
</dbReference>
<accession>A0A3D9UHY1</accession>
<comment type="caution">
    <text evidence="8">The sequence shown here is derived from an EMBL/GenBank/DDBJ whole genome shotgun (WGS) entry which is preliminary data.</text>
</comment>
<evidence type="ECO:0000256" key="3">
    <source>
        <dbReference type="ARBA" id="ARBA00012098"/>
    </source>
</evidence>
<evidence type="ECO:0000313" key="9">
    <source>
        <dbReference type="Proteomes" id="UP000256294"/>
    </source>
</evidence>
<proteinExistence type="inferred from homology"/>
<dbReference type="Gene3D" id="2.60.120.10">
    <property type="entry name" value="Jelly Rolls"/>
    <property type="match status" value="1"/>
</dbReference>
<evidence type="ECO:0000256" key="7">
    <source>
        <dbReference type="RuleBase" id="RU364069"/>
    </source>
</evidence>
<dbReference type="SUPFAM" id="SSF51182">
    <property type="entry name" value="RmlC-like cupins"/>
    <property type="match status" value="1"/>
</dbReference>
<evidence type="ECO:0000313" key="8">
    <source>
        <dbReference type="EMBL" id="REF25604.1"/>
    </source>
</evidence>
<organism evidence="8 9">
    <name type="scientific">Xenorhabdus cabanillasii</name>
    <dbReference type="NCBI Taxonomy" id="351673"/>
    <lineage>
        <taxon>Bacteria</taxon>
        <taxon>Pseudomonadati</taxon>
        <taxon>Pseudomonadota</taxon>
        <taxon>Gammaproteobacteria</taxon>
        <taxon>Enterobacterales</taxon>
        <taxon>Morganellaceae</taxon>
        <taxon>Xenorhabdus</taxon>
    </lineage>
</organism>
<name>A0A3D9UHY1_9GAMM</name>
<reference evidence="8 9" key="1">
    <citation type="submission" date="2018-08" db="EMBL/GenBank/DDBJ databases">
        <title>Genomic Encyclopedia of Archaeal and Bacterial Type Strains, Phase II (KMG-II): from individual species to whole genera.</title>
        <authorList>
            <person name="Goeker M."/>
        </authorList>
    </citation>
    <scope>NUCLEOTIDE SEQUENCE [LARGE SCALE GENOMIC DNA]</scope>
    <source>
        <strain evidence="8 9">DSM 17905</strain>
    </source>
</reference>
<comment type="pathway">
    <text evidence="7">Carbohydrate biosynthesis; dTDP-L-rhamnose biosynthesis.</text>
</comment>
<feature type="active site" description="Proton acceptor" evidence="5">
    <location>
        <position position="62"/>
    </location>
</feature>
<gene>
    <name evidence="8" type="ORF">BDD26_0102</name>
</gene>
<dbReference type="AlphaFoldDB" id="A0A3D9UHY1"/>
<dbReference type="NCBIfam" id="TIGR01221">
    <property type="entry name" value="rmlC"/>
    <property type="match status" value="1"/>
</dbReference>
<dbReference type="GO" id="GO:0019305">
    <property type="term" value="P:dTDP-rhamnose biosynthetic process"/>
    <property type="evidence" value="ECO:0007669"/>
    <property type="project" value="UniProtKB-UniRule"/>
</dbReference>
<dbReference type="Pfam" id="PF00908">
    <property type="entry name" value="dTDP_sugar_isom"/>
    <property type="match status" value="1"/>
</dbReference>
<dbReference type="InterPro" id="IPR011051">
    <property type="entry name" value="RmlC_Cupin_sf"/>
</dbReference>
<evidence type="ECO:0000256" key="5">
    <source>
        <dbReference type="PIRSR" id="PIRSR600888-1"/>
    </source>
</evidence>
<comment type="similarity">
    <text evidence="7">Belongs to the dTDP-4-dehydrorhamnose 3,5-epimerase family.</text>
</comment>
<dbReference type="InterPro" id="IPR000888">
    <property type="entry name" value="RmlC-like"/>
</dbReference>
<keyword evidence="9" id="KW-1185">Reference proteome</keyword>
<dbReference type="PANTHER" id="PTHR21047">
    <property type="entry name" value="DTDP-6-DEOXY-D-GLUCOSE-3,5 EPIMERASE"/>
    <property type="match status" value="1"/>
</dbReference>
<dbReference type="EMBL" id="QTUB01000001">
    <property type="protein sequence ID" value="REF25604.1"/>
    <property type="molecule type" value="Genomic_DNA"/>
</dbReference>
<evidence type="ECO:0000256" key="2">
    <source>
        <dbReference type="ARBA" id="ARBA00001997"/>
    </source>
</evidence>
<evidence type="ECO:0000256" key="1">
    <source>
        <dbReference type="ARBA" id="ARBA00001298"/>
    </source>
</evidence>
<feature type="site" description="Participates in a stacking interaction with the thymidine ring of dTDP-4-oxo-6-deoxyglucose" evidence="6">
    <location>
        <position position="138"/>
    </location>
</feature>
<dbReference type="CDD" id="cd00438">
    <property type="entry name" value="cupin_RmlC"/>
    <property type="match status" value="1"/>
</dbReference>
<keyword evidence="7" id="KW-0413">Isomerase</keyword>
<dbReference type="GO" id="GO:0000271">
    <property type="term" value="P:polysaccharide biosynthetic process"/>
    <property type="evidence" value="ECO:0007669"/>
    <property type="project" value="TreeGrafter"/>
</dbReference>
<dbReference type="UniPathway" id="UPA00124"/>
<dbReference type="Proteomes" id="UP000256294">
    <property type="component" value="Unassembled WGS sequence"/>
</dbReference>
<dbReference type="EC" id="5.1.3.13" evidence="3 7"/>
<evidence type="ECO:0000256" key="4">
    <source>
        <dbReference type="ARBA" id="ARBA00019595"/>
    </source>
</evidence>
<feature type="active site" description="Proton donor" evidence="5">
    <location>
        <position position="132"/>
    </location>
</feature>
<comment type="catalytic activity">
    <reaction evidence="1 7">
        <text>dTDP-4-dehydro-6-deoxy-alpha-D-glucose = dTDP-4-dehydro-beta-L-rhamnose</text>
        <dbReference type="Rhea" id="RHEA:16969"/>
        <dbReference type="ChEBI" id="CHEBI:57649"/>
        <dbReference type="ChEBI" id="CHEBI:62830"/>
        <dbReference type="EC" id="5.1.3.13"/>
    </reaction>
</comment>
<dbReference type="PANTHER" id="PTHR21047:SF2">
    <property type="entry name" value="THYMIDINE DIPHOSPHO-4-KETO-RHAMNOSE 3,5-EPIMERASE"/>
    <property type="match status" value="1"/>
</dbReference>